<accession>A0A7C2UIQ3</accession>
<evidence type="ECO:0000256" key="4">
    <source>
        <dbReference type="ARBA" id="ARBA00022692"/>
    </source>
</evidence>
<comment type="subcellular location">
    <subcellularLocation>
        <location evidence="1 7">Cell membrane</location>
        <topology evidence="1 7">Multi-pass membrane protein</topology>
    </subcellularLocation>
</comment>
<evidence type="ECO:0000256" key="1">
    <source>
        <dbReference type="ARBA" id="ARBA00004651"/>
    </source>
</evidence>
<keyword evidence="5 7" id="KW-1133">Transmembrane helix</keyword>
<feature type="transmembrane region" description="Helical" evidence="7">
    <location>
        <begin position="48"/>
        <end position="69"/>
    </location>
</feature>
<proteinExistence type="inferred from homology"/>
<dbReference type="GO" id="GO:0055085">
    <property type="term" value="P:transmembrane transport"/>
    <property type="evidence" value="ECO:0007669"/>
    <property type="project" value="InterPro"/>
</dbReference>
<dbReference type="EMBL" id="DSFE01000007">
    <property type="protein sequence ID" value="HEU97282.1"/>
    <property type="molecule type" value="Genomic_DNA"/>
</dbReference>
<keyword evidence="2 7" id="KW-0813">Transport</keyword>
<reference evidence="9" key="1">
    <citation type="journal article" date="2020" name="mSystems">
        <title>Genome- and Community-Level Interaction Insights into Carbon Utilization and Element Cycling Functions of Hydrothermarchaeota in Hydrothermal Sediment.</title>
        <authorList>
            <person name="Zhou Z."/>
            <person name="Liu Y."/>
            <person name="Xu W."/>
            <person name="Pan J."/>
            <person name="Luo Z.H."/>
            <person name="Li M."/>
        </authorList>
    </citation>
    <scope>NUCLEOTIDE SEQUENCE [LARGE SCALE GENOMIC DNA]</scope>
    <source>
        <strain evidence="9">SpSt-1259</strain>
    </source>
</reference>
<evidence type="ECO:0000256" key="2">
    <source>
        <dbReference type="ARBA" id="ARBA00022448"/>
    </source>
</evidence>
<evidence type="ECO:0000256" key="6">
    <source>
        <dbReference type="ARBA" id="ARBA00023136"/>
    </source>
</evidence>
<feature type="domain" description="ABC transmembrane type-1" evidence="8">
    <location>
        <begin position="1"/>
        <end position="116"/>
    </location>
</feature>
<keyword evidence="6 7" id="KW-0472">Membrane</keyword>
<dbReference type="PROSITE" id="PS50928">
    <property type="entry name" value="ABC_TM1"/>
    <property type="match status" value="1"/>
</dbReference>
<dbReference type="PANTHER" id="PTHR43386">
    <property type="entry name" value="OLIGOPEPTIDE TRANSPORT SYSTEM PERMEASE PROTEIN APPC"/>
    <property type="match status" value="1"/>
</dbReference>
<evidence type="ECO:0000259" key="8">
    <source>
        <dbReference type="PROSITE" id="PS50928"/>
    </source>
</evidence>
<comment type="similarity">
    <text evidence="7">Belongs to the binding-protein-dependent transport system permease family.</text>
</comment>
<organism evidence="9">
    <name type="scientific">Fervidicoccus fontis</name>
    <dbReference type="NCBI Taxonomy" id="683846"/>
    <lineage>
        <taxon>Archaea</taxon>
        <taxon>Thermoproteota</taxon>
        <taxon>Thermoprotei</taxon>
        <taxon>Fervidicoccales</taxon>
        <taxon>Fervidicoccaceae</taxon>
        <taxon>Fervidicoccus</taxon>
    </lineage>
</organism>
<feature type="transmembrane region" description="Helical" evidence="7">
    <location>
        <begin position="89"/>
        <end position="115"/>
    </location>
</feature>
<dbReference type="AlphaFoldDB" id="A0A7C2UIQ3"/>
<dbReference type="InterPro" id="IPR000515">
    <property type="entry name" value="MetI-like"/>
</dbReference>
<gene>
    <name evidence="9" type="ORF">ENO36_00295</name>
</gene>
<dbReference type="InterPro" id="IPR035906">
    <property type="entry name" value="MetI-like_sf"/>
</dbReference>
<dbReference type="Gene3D" id="1.10.3720.10">
    <property type="entry name" value="MetI-like"/>
    <property type="match status" value="1"/>
</dbReference>
<keyword evidence="3" id="KW-1003">Cell membrane</keyword>
<comment type="caution">
    <text evidence="9">The sequence shown here is derived from an EMBL/GenBank/DDBJ whole genome shotgun (WGS) entry which is preliminary data.</text>
</comment>
<dbReference type="Proteomes" id="UP000885664">
    <property type="component" value="Unassembled WGS sequence"/>
</dbReference>
<dbReference type="InterPro" id="IPR050366">
    <property type="entry name" value="BP-dependent_transpt_permease"/>
</dbReference>
<dbReference type="Pfam" id="PF00528">
    <property type="entry name" value="BPD_transp_1"/>
    <property type="match status" value="1"/>
</dbReference>
<evidence type="ECO:0000256" key="5">
    <source>
        <dbReference type="ARBA" id="ARBA00022989"/>
    </source>
</evidence>
<evidence type="ECO:0000256" key="3">
    <source>
        <dbReference type="ARBA" id="ARBA00022475"/>
    </source>
</evidence>
<protein>
    <submittedName>
        <fullName evidence="9">ABC transporter permease</fullName>
    </submittedName>
</protein>
<dbReference type="CDD" id="cd06261">
    <property type="entry name" value="TM_PBP2"/>
    <property type="match status" value="1"/>
</dbReference>
<dbReference type="PANTHER" id="PTHR43386:SF1">
    <property type="entry name" value="D,D-DIPEPTIDE TRANSPORT SYSTEM PERMEASE PROTEIN DDPC-RELATED"/>
    <property type="match status" value="1"/>
</dbReference>
<keyword evidence="4 7" id="KW-0812">Transmembrane</keyword>
<dbReference type="GO" id="GO:0005886">
    <property type="term" value="C:plasma membrane"/>
    <property type="evidence" value="ECO:0007669"/>
    <property type="project" value="UniProtKB-SubCell"/>
</dbReference>
<dbReference type="SUPFAM" id="SSF161098">
    <property type="entry name" value="MetI-like"/>
    <property type="match status" value="1"/>
</dbReference>
<evidence type="ECO:0000256" key="7">
    <source>
        <dbReference type="RuleBase" id="RU363032"/>
    </source>
</evidence>
<evidence type="ECO:0000313" key="9">
    <source>
        <dbReference type="EMBL" id="HEU97282.1"/>
    </source>
</evidence>
<sequence length="128" mass="14049">MRTLMTRVVRSQTLSISEKEFISAAKALGEGDLYILFREILPNVWPSVIPLFMMTISGNIVAESGLSFLGLGDPNVASWGKTSTMASRAFYAGSWWGILFPGLVLTLTIVSLNLMSDYIINVLTKAEK</sequence>
<name>A0A7C2UIQ3_9CREN</name>